<evidence type="ECO:0000313" key="9">
    <source>
        <dbReference type="Proteomes" id="UP000546970"/>
    </source>
</evidence>
<comment type="subcellular location">
    <subcellularLocation>
        <location evidence="1">Cell envelope</location>
    </subcellularLocation>
</comment>
<feature type="domain" description="Ionotropic glutamate receptor C-terminal" evidence="7">
    <location>
        <begin position="54"/>
        <end position="276"/>
    </location>
</feature>
<evidence type="ECO:0000256" key="1">
    <source>
        <dbReference type="ARBA" id="ARBA00004196"/>
    </source>
</evidence>
<feature type="chain" id="PRO_5038670131" evidence="5">
    <location>
        <begin position="24"/>
        <end position="278"/>
    </location>
</feature>
<sequence length="278" mass="29657">MYKFKKFGAVVAAGAFAAVLALAGCSGNGGTSAGSTDAGSAAKSDSVQLVTKGKLTVGTSAEYEPFEYMEDGDYKGFDLELIKKIAEKLDLEVEYKNVDFDSLVAGVASGTKYDCSIAAITATPDRKKEVDFSDSYYMDDQAIVTLKDNTAITGDNYADELNKEGVKIAVQSGSTAESFAKENFPNAELVPFKNATDCFSALQASKADALVTNRSVASQLTASSFDNCQTIKQVSTGEEYAIAVNKDNPELTKKINEALKELTEDGTVDALMEQYNIK</sequence>
<dbReference type="Pfam" id="PF00497">
    <property type="entry name" value="SBP_bac_3"/>
    <property type="match status" value="1"/>
</dbReference>
<dbReference type="GO" id="GO:0016020">
    <property type="term" value="C:membrane"/>
    <property type="evidence" value="ECO:0007669"/>
    <property type="project" value="InterPro"/>
</dbReference>
<dbReference type="InterPro" id="IPR001638">
    <property type="entry name" value="Solute-binding_3/MltF_N"/>
</dbReference>
<feature type="domain" description="Solute-binding protein family 3/N-terminal" evidence="6">
    <location>
        <begin position="54"/>
        <end position="278"/>
    </location>
</feature>
<evidence type="ECO:0000256" key="2">
    <source>
        <dbReference type="ARBA" id="ARBA00010333"/>
    </source>
</evidence>
<evidence type="ECO:0000313" key="8">
    <source>
        <dbReference type="EMBL" id="NMF55425.1"/>
    </source>
</evidence>
<dbReference type="AlphaFoldDB" id="A0A7X9UBN2"/>
<comment type="similarity">
    <text evidence="2 4">Belongs to the bacterial solute-binding protein 3 family.</text>
</comment>
<evidence type="ECO:0000256" key="3">
    <source>
        <dbReference type="ARBA" id="ARBA00022729"/>
    </source>
</evidence>
<evidence type="ECO:0000259" key="7">
    <source>
        <dbReference type="SMART" id="SM00079"/>
    </source>
</evidence>
<dbReference type="PROSITE" id="PS51257">
    <property type="entry name" value="PROKAR_LIPOPROTEIN"/>
    <property type="match status" value="1"/>
</dbReference>
<accession>A0A7X9UBN2</accession>
<organism evidence="8 9">
    <name type="scientific">Collinsella acetigenes</name>
    <dbReference type="NCBI Taxonomy" id="2713419"/>
    <lineage>
        <taxon>Bacteria</taxon>
        <taxon>Bacillati</taxon>
        <taxon>Actinomycetota</taxon>
        <taxon>Coriobacteriia</taxon>
        <taxon>Coriobacteriales</taxon>
        <taxon>Coriobacteriaceae</taxon>
        <taxon>Collinsella</taxon>
    </lineage>
</organism>
<proteinExistence type="inferred from homology"/>
<comment type="caution">
    <text evidence="8">The sequence shown here is derived from an EMBL/GenBank/DDBJ whole genome shotgun (WGS) entry which is preliminary data.</text>
</comment>
<evidence type="ECO:0000256" key="4">
    <source>
        <dbReference type="RuleBase" id="RU003744"/>
    </source>
</evidence>
<dbReference type="PANTHER" id="PTHR35936:SF17">
    <property type="entry name" value="ARGININE-BINDING EXTRACELLULAR PROTEIN ARTP"/>
    <property type="match status" value="1"/>
</dbReference>
<name>A0A7X9UBN2_9ACTN</name>
<dbReference type="Proteomes" id="UP000546970">
    <property type="component" value="Unassembled WGS sequence"/>
</dbReference>
<dbReference type="InterPro" id="IPR001320">
    <property type="entry name" value="Iontro_rcpt_C"/>
</dbReference>
<reference evidence="8 9" key="1">
    <citation type="submission" date="2020-04" db="EMBL/GenBank/DDBJ databases">
        <title>Collinsella sp. KGMB02528 nov., an anaerobic actinobacterium isolated from human feces.</title>
        <authorList>
            <person name="Han K.-I."/>
            <person name="Eom M.K."/>
            <person name="Kim J.-S."/>
            <person name="Lee K.C."/>
            <person name="Suh M.K."/>
            <person name="Park S.-H."/>
            <person name="Lee J.H."/>
            <person name="Kang S.W."/>
            <person name="Park J.-E."/>
            <person name="Oh B.S."/>
            <person name="Yu S.Y."/>
            <person name="Choi S.-H."/>
            <person name="Lee D.H."/>
            <person name="Yoon H."/>
            <person name="Kim B.-Y."/>
            <person name="Lee J.H."/>
            <person name="Lee J.-S."/>
        </authorList>
    </citation>
    <scope>NUCLEOTIDE SEQUENCE [LARGE SCALE GENOMIC DNA]</scope>
    <source>
        <strain evidence="8 9">KGMB02528</strain>
    </source>
</reference>
<dbReference type="EMBL" id="JABBCP010000002">
    <property type="protein sequence ID" value="NMF55425.1"/>
    <property type="molecule type" value="Genomic_DNA"/>
</dbReference>
<keyword evidence="9" id="KW-1185">Reference proteome</keyword>
<evidence type="ECO:0000256" key="5">
    <source>
        <dbReference type="SAM" id="SignalP"/>
    </source>
</evidence>
<dbReference type="SMART" id="SM00062">
    <property type="entry name" value="PBPb"/>
    <property type="match status" value="1"/>
</dbReference>
<dbReference type="CDD" id="cd13530">
    <property type="entry name" value="PBP2_peptides_like"/>
    <property type="match status" value="1"/>
</dbReference>
<dbReference type="PROSITE" id="PS01039">
    <property type="entry name" value="SBP_BACTERIAL_3"/>
    <property type="match status" value="1"/>
</dbReference>
<dbReference type="RefSeq" id="WP_169277107.1">
    <property type="nucleotide sequence ID" value="NZ_JABBCP010000002.1"/>
</dbReference>
<dbReference type="GO" id="GO:0015276">
    <property type="term" value="F:ligand-gated monoatomic ion channel activity"/>
    <property type="evidence" value="ECO:0007669"/>
    <property type="project" value="InterPro"/>
</dbReference>
<dbReference type="SUPFAM" id="SSF53850">
    <property type="entry name" value="Periplasmic binding protein-like II"/>
    <property type="match status" value="1"/>
</dbReference>
<keyword evidence="3 5" id="KW-0732">Signal</keyword>
<protein>
    <submittedName>
        <fullName evidence="8">Amino acid ABC transporter substrate-binding protein</fullName>
    </submittedName>
</protein>
<dbReference type="SMART" id="SM00079">
    <property type="entry name" value="PBPe"/>
    <property type="match status" value="1"/>
</dbReference>
<dbReference type="InterPro" id="IPR018313">
    <property type="entry name" value="SBP_3_CS"/>
</dbReference>
<evidence type="ECO:0000259" key="6">
    <source>
        <dbReference type="SMART" id="SM00062"/>
    </source>
</evidence>
<gene>
    <name evidence="8" type="ORF">HF320_03645</name>
</gene>
<dbReference type="Gene3D" id="3.40.190.10">
    <property type="entry name" value="Periplasmic binding protein-like II"/>
    <property type="match status" value="2"/>
</dbReference>
<dbReference type="PANTHER" id="PTHR35936">
    <property type="entry name" value="MEMBRANE-BOUND LYTIC MUREIN TRANSGLYCOSYLASE F"/>
    <property type="match status" value="1"/>
</dbReference>
<dbReference type="GO" id="GO:0030313">
    <property type="term" value="C:cell envelope"/>
    <property type="evidence" value="ECO:0007669"/>
    <property type="project" value="UniProtKB-SubCell"/>
</dbReference>
<feature type="signal peptide" evidence="5">
    <location>
        <begin position="1"/>
        <end position="23"/>
    </location>
</feature>